<feature type="region of interest" description="Disordered" evidence="13">
    <location>
        <begin position="763"/>
        <end position="816"/>
    </location>
</feature>
<evidence type="ECO:0000256" key="4">
    <source>
        <dbReference type="ARBA" id="ARBA00022527"/>
    </source>
</evidence>
<feature type="compositionally biased region" description="Polar residues" evidence="13">
    <location>
        <begin position="319"/>
        <end position="338"/>
    </location>
</feature>
<feature type="compositionally biased region" description="Low complexity" evidence="13">
    <location>
        <begin position="350"/>
        <end position="362"/>
    </location>
</feature>
<dbReference type="GO" id="GO:0035612">
    <property type="term" value="F:AP-2 adaptor complex binding"/>
    <property type="evidence" value="ECO:0007669"/>
    <property type="project" value="TreeGrafter"/>
</dbReference>
<feature type="domain" description="J" evidence="15">
    <location>
        <begin position="1087"/>
        <end position="1152"/>
    </location>
</feature>
<dbReference type="GO" id="GO:0045747">
    <property type="term" value="P:positive regulation of Notch signaling pathway"/>
    <property type="evidence" value="ECO:0007669"/>
    <property type="project" value="TreeGrafter"/>
</dbReference>
<feature type="compositionally biased region" description="Low complexity" evidence="13">
    <location>
        <begin position="1006"/>
        <end position="1017"/>
    </location>
</feature>
<dbReference type="InterPro" id="IPR036869">
    <property type="entry name" value="J_dom_sf"/>
</dbReference>
<dbReference type="PANTHER" id="PTHR22967:SF57">
    <property type="entry name" value="AUXILIN, ISOFORM A-RELATED"/>
    <property type="match status" value="1"/>
</dbReference>
<keyword evidence="8" id="KW-0418">Kinase</keyword>
<evidence type="ECO:0000256" key="2">
    <source>
        <dbReference type="ARBA" id="ARBA00005490"/>
    </source>
</evidence>
<sequence length="1152" mass="128068">MEDLFKKTMNYFNTGSVDDDFVGQIVEVGAMKLKIMRKIAEGGFAIVYVAKDIQNGNEYALKRLFGSDKDECNNIIKEINIHKQISGHINIVKFITASFIDRTKNSGRAEYLLVTELCQGGSLYDCLDQSLEPAIVLKVMYQATKAVAHLHSQNINHRDIKIENFLIGSDGMLKLCDFGSSTLESHSPDLTWTTQQRNNLEEFLQKFTTPMYRAPEQLDTWNNYQIGVKTDVWALGCILFCLCYKKHPFEDGAKLGIINGNYTIPNDSRFGCFNDIIKGCFVVDPSNRFDVNVILERLGAISETKGWSLKGELGIKGKSLNSPTHEINNGNQSSNNSTPPVRPAPPIPVIPQVQQQQIRQQPPAVPPPPQISQTAPQASSSGLFSSIKGGAGSFLKNLKDTSSKVMQTVQQTMTKTDMDISFITQRIIVMPCPSEGIESAYKTNHIEDIKMFIEQRYQPSKVSIYNLGPRCARLQPPIRTVECGFIYAPNPPKAPILSHMYALAEDMYGFLNNDPKNVIIVQSPDNGKGISATMVCALMLYAQLIREPEDAMQMFAVKRIPPNMRPSELRYSYYMADIIRSHFPHNKPITLVSINFSPIPRMTKARDGCRLYIEVTANDRVAISTLQEYDRMRLYHASEGKANLPLNITLCGDITVTLYHARNAIAGIGKPQSLKICQLQFHSGFIPEEETLLSFNRSELDDIPDAEHVPNNFNLSLSVFVGDDDRAPVSQPPWLSQNQQSQRDPKLLFSSQLEYEENVDNFITKPTSNNSTGNAHVPPPRPSPPKRPDPPKSEDFTQSYSDEGNPIESKINDKSEPPIVEFDFLNLNNDTKAPEQPKQVPKVKEPSFDLLGGFDTNFSDPFPDIIGSALNKPTGPVVVNSGSNGNLDDIFGSLPSSSAPPIVPSKSSNDLNGLNFNAGSSFPNKGTTNNVKKQEEVKKDPFADLTQLGGGLFGKSASNPFSATPQNSSTNASPRNNPSTPIHQMKSPNNEPSRPDYSRSHFQEPTQAQASQKTSQSGDIFGDILGQQGYSFGKTTQGPRSINEMRKVELVQTMDPEKLKVMEWIEGKRGNVRALLCTVDTILWDNAKWTKCEMSSLMTANDVKKAYRRCCLAVHPDKHAGTDNENLAKLIFMELNNAFSDFENDASKQNLF</sequence>
<keyword evidence="7" id="KW-0547">Nucleotide-binding</keyword>
<evidence type="ECO:0000256" key="3">
    <source>
        <dbReference type="ARBA" id="ARBA00012513"/>
    </source>
</evidence>
<dbReference type="SMART" id="SM00220">
    <property type="entry name" value="S_TKc"/>
    <property type="match status" value="1"/>
</dbReference>
<dbReference type="SUPFAM" id="SSF46565">
    <property type="entry name" value="Chaperone J-domain"/>
    <property type="match status" value="1"/>
</dbReference>
<dbReference type="InterPro" id="IPR035892">
    <property type="entry name" value="C2_domain_sf"/>
</dbReference>
<dbReference type="Gene3D" id="2.60.40.1110">
    <property type="match status" value="1"/>
</dbReference>
<feature type="compositionally biased region" description="Basic and acidic residues" evidence="13">
    <location>
        <begin position="932"/>
        <end position="942"/>
    </location>
</feature>
<evidence type="ECO:0000256" key="9">
    <source>
        <dbReference type="ARBA" id="ARBA00022840"/>
    </source>
</evidence>
<dbReference type="GO" id="GO:0004674">
    <property type="term" value="F:protein serine/threonine kinase activity"/>
    <property type="evidence" value="ECO:0007669"/>
    <property type="project" value="UniProtKB-KW"/>
</dbReference>
<reference evidence="18" key="1">
    <citation type="submission" date="2022-01" db="EMBL/GenBank/DDBJ databases">
        <authorList>
            <person name="King R."/>
        </authorList>
    </citation>
    <scope>NUCLEOTIDE SEQUENCE</scope>
</reference>
<dbReference type="InterPro" id="IPR008271">
    <property type="entry name" value="Ser/Thr_kinase_AS"/>
</dbReference>
<evidence type="ECO:0000256" key="5">
    <source>
        <dbReference type="ARBA" id="ARBA00022553"/>
    </source>
</evidence>
<evidence type="ECO:0000313" key="19">
    <source>
        <dbReference type="Proteomes" id="UP001153620"/>
    </source>
</evidence>
<feature type="compositionally biased region" description="Polar residues" evidence="13">
    <location>
        <begin position="372"/>
        <end position="383"/>
    </location>
</feature>
<evidence type="ECO:0000259" key="17">
    <source>
        <dbReference type="PROSITE" id="PS51182"/>
    </source>
</evidence>
<dbReference type="FunFam" id="2.60.40.1110:FF:000001">
    <property type="entry name" value="cyclin-G-associated kinase isoform X2"/>
    <property type="match status" value="1"/>
</dbReference>
<dbReference type="SUPFAM" id="SSF49562">
    <property type="entry name" value="C2 domain (Calcium/lipid-binding domain, CaLB)"/>
    <property type="match status" value="1"/>
</dbReference>
<evidence type="ECO:0000259" key="14">
    <source>
        <dbReference type="PROSITE" id="PS50011"/>
    </source>
</evidence>
<dbReference type="InterPro" id="IPR029021">
    <property type="entry name" value="Prot-tyrosine_phosphatase-like"/>
</dbReference>
<dbReference type="GO" id="GO:0005524">
    <property type="term" value="F:ATP binding"/>
    <property type="evidence" value="ECO:0007669"/>
    <property type="project" value="UniProtKB-KW"/>
</dbReference>
<organism evidence="18 19">
    <name type="scientific">Chironomus riparius</name>
    <dbReference type="NCBI Taxonomy" id="315576"/>
    <lineage>
        <taxon>Eukaryota</taxon>
        <taxon>Metazoa</taxon>
        <taxon>Ecdysozoa</taxon>
        <taxon>Arthropoda</taxon>
        <taxon>Hexapoda</taxon>
        <taxon>Insecta</taxon>
        <taxon>Pterygota</taxon>
        <taxon>Neoptera</taxon>
        <taxon>Endopterygota</taxon>
        <taxon>Diptera</taxon>
        <taxon>Nematocera</taxon>
        <taxon>Chironomoidea</taxon>
        <taxon>Chironomidae</taxon>
        <taxon>Chironominae</taxon>
        <taxon>Chironomus</taxon>
    </lineage>
</organism>
<keyword evidence="10" id="KW-0968">Cytoplasmic vesicle</keyword>
<reference evidence="18" key="2">
    <citation type="submission" date="2022-10" db="EMBL/GenBank/DDBJ databases">
        <authorList>
            <consortium name="ENA_rothamsted_submissions"/>
            <consortium name="culmorum"/>
            <person name="King R."/>
        </authorList>
    </citation>
    <scope>NUCLEOTIDE SEQUENCE</scope>
</reference>
<dbReference type="InterPro" id="IPR000719">
    <property type="entry name" value="Prot_kinase_dom"/>
</dbReference>
<dbReference type="EC" id="2.7.11.1" evidence="3"/>
<feature type="compositionally biased region" description="Basic and acidic residues" evidence="13">
    <location>
        <begin position="786"/>
        <end position="795"/>
    </location>
</feature>
<feature type="compositionally biased region" description="Pro residues" evidence="13">
    <location>
        <begin position="340"/>
        <end position="349"/>
    </location>
</feature>
<dbReference type="PROSITE" id="PS50076">
    <property type="entry name" value="DNAJ_2"/>
    <property type="match status" value="1"/>
</dbReference>
<evidence type="ECO:0000259" key="15">
    <source>
        <dbReference type="PROSITE" id="PS50076"/>
    </source>
</evidence>
<dbReference type="Gene3D" id="1.10.510.10">
    <property type="entry name" value="Transferase(Phosphotransferase) domain 1"/>
    <property type="match status" value="1"/>
</dbReference>
<comment type="subcellular location">
    <subcellularLocation>
        <location evidence="1">Cytoplasmic vesicle</location>
        <location evidence="1">Clathrin-coated vesicle</location>
    </subcellularLocation>
</comment>
<feature type="domain" description="Protein kinase" evidence="14">
    <location>
        <begin position="33"/>
        <end position="301"/>
    </location>
</feature>
<evidence type="ECO:0000256" key="10">
    <source>
        <dbReference type="ARBA" id="ARBA00023329"/>
    </source>
</evidence>
<dbReference type="SUPFAM" id="SSF56112">
    <property type="entry name" value="Protein kinase-like (PK-like)"/>
    <property type="match status" value="1"/>
</dbReference>
<feature type="compositionally biased region" description="Polar residues" evidence="13">
    <location>
        <begin position="908"/>
        <end position="931"/>
    </location>
</feature>
<dbReference type="PROSITE" id="PS00108">
    <property type="entry name" value="PROTEIN_KINASE_ST"/>
    <property type="match status" value="1"/>
</dbReference>
<evidence type="ECO:0000256" key="12">
    <source>
        <dbReference type="ARBA" id="ARBA00048679"/>
    </source>
</evidence>
<comment type="catalytic activity">
    <reaction evidence="11">
        <text>L-threonyl-[protein] + ATP = O-phospho-L-threonyl-[protein] + ADP + H(+)</text>
        <dbReference type="Rhea" id="RHEA:46608"/>
        <dbReference type="Rhea" id="RHEA-COMP:11060"/>
        <dbReference type="Rhea" id="RHEA-COMP:11605"/>
        <dbReference type="ChEBI" id="CHEBI:15378"/>
        <dbReference type="ChEBI" id="CHEBI:30013"/>
        <dbReference type="ChEBI" id="CHEBI:30616"/>
        <dbReference type="ChEBI" id="CHEBI:61977"/>
        <dbReference type="ChEBI" id="CHEBI:456216"/>
        <dbReference type="EC" id="2.7.11.1"/>
    </reaction>
</comment>
<dbReference type="OrthoDB" id="1717591at2759"/>
<feature type="compositionally biased region" description="Basic and acidic residues" evidence="13">
    <location>
        <begin position="993"/>
        <end position="1002"/>
    </location>
</feature>
<keyword evidence="19" id="KW-1185">Reference proteome</keyword>
<evidence type="ECO:0000256" key="8">
    <source>
        <dbReference type="ARBA" id="ARBA00022777"/>
    </source>
</evidence>
<dbReference type="InterPro" id="IPR011009">
    <property type="entry name" value="Kinase-like_dom_sf"/>
</dbReference>
<dbReference type="InterPro" id="IPR029023">
    <property type="entry name" value="Tensin_phosphatase"/>
</dbReference>
<dbReference type="GO" id="GO:0030136">
    <property type="term" value="C:clathrin-coated vesicle"/>
    <property type="evidence" value="ECO:0007669"/>
    <property type="project" value="UniProtKB-SubCell"/>
</dbReference>
<dbReference type="GO" id="GO:2000369">
    <property type="term" value="P:regulation of clathrin-dependent endocytosis"/>
    <property type="evidence" value="ECO:0007669"/>
    <property type="project" value="TreeGrafter"/>
</dbReference>
<name>A0A9N9RYV4_9DIPT</name>
<keyword evidence="5" id="KW-0597">Phosphoprotein</keyword>
<dbReference type="Gene3D" id="3.90.190.10">
    <property type="entry name" value="Protein tyrosine phosphatase superfamily"/>
    <property type="match status" value="1"/>
</dbReference>
<dbReference type="SMART" id="SM00271">
    <property type="entry name" value="DnaJ"/>
    <property type="match status" value="1"/>
</dbReference>
<evidence type="ECO:0000256" key="13">
    <source>
        <dbReference type="SAM" id="MobiDB-lite"/>
    </source>
</evidence>
<keyword evidence="9" id="KW-0067">ATP-binding</keyword>
<dbReference type="InterPro" id="IPR001623">
    <property type="entry name" value="DnaJ_domain"/>
</dbReference>
<comment type="similarity">
    <text evidence="2">Belongs to the protein kinase superfamily. AGC Ser/Thr protein kinase family. PKC subfamily.</text>
</comment>
<evidence type="ECO:0000256" key="11">
    <source>
        <dbReference type="ARBA" id="ARBA00047899"/>
    </source>
</evidence>
<dbReference type="PROSITE" id="PS50011">
    <property type="entry name" value="PROTEIN_KINASE_DOM"/>
    <property type="match status" value="1"/>
</dbReference>
<dbReference type="PROSITE" id="PS51182">
    <property type="entry name" value="C2_TENSIN"/>
    <property type="match status" value="1"/>
</dbReference>
<dbReference type="PANTHER" id="PTHR22967">
    <property type="entry name" value="SERINE/THREONINE PROTEIN KINASE"/>
    <property type="match status" value="1"/>
</dbReference>
<feature type="domain" description="Phosphatase tensin-type" evidence="16">
    <location>
        <begin position="409"/>
        <end position="582"/>
    </location>
</feature>
<dbReference type="Pfam" id="PF00069">
    <property type="entry name" value="Pkinase"/>
    <property type="match status" value="1"/>
</dbReference>
<accession>A0A9N9RYV4</accession>
<evidence type="ECO:0000256" key="6">
    <source>
        <dbReference type="ARBA" id="ARBA00022679"/>
    </source>
</evidence>
<evidence type="ECO:0000259" key="16">
    <source>
        <dbReference type="PROSITE" id="PS51181"/>
    </source>
</evidence>
<feature type="compositionally biased region" description="Polar residues" evidence="13">
    <location>
        <begin position="956"/>
        <end position="992"/>
    </location>
</feature>
<feature type="region of interest" description="Disordered" evidence="13">
    <location>
        <begin position="908"/>
        <end position="1020"/>
    </location>
</feature>
<dbReference type="PROSITE" id="PS51181">
    <property type="entry name" value="PPASE_TENSIN"/>
    <property type="match status" value="1"/>
</dbReference>
<feature type="region of interest" description="Disordered" evidence="13">
    <location>
        <begin position="318"/>
        <end position="383"/>
    </location>
</feature>
<evidence type="ECO:0000313" key="18">
    <source>
        <dbReference type="EMBL" id="CAG9806410.1"/>
    </source>
</evidence>
<keyword evidence="4" id="KW-0723">Serine/threonine-protein kinase</keyword>
<keyword evidence="6" id="KW-0808">Transferase</keyword>
<dbReference type="InterPro" id="IPR014020">
    <property type="entry name" value="Tensin_C2-dom"/>
</dbReference>
<dbReference type="AlphaFoldDB" id="A0A9N9RYV4"/>
<dbReference type="Gene3D" id="1.10.287.110">
    <property type="entry name" value="DnaJ domain"/>
    <property type="match status" value="1"/>
</dbReference>
<dbReference type="Proteomes" id="UP001153620">
    <property type="component" value="Chromosome 3"/>
</dbReference>
<evidence type="ECO:0000256" key="7">
    <source>
        <dbReference type="ARBA" id="ARBA00022741"/>
    </source>
</evidence>
<dbReference type="FunFam" id="1.10.287.110:FF:000002">
    <property type="entry name" value="putative tyrosine-protein phosphatase auxilin isoform X2"/>
    <property type="match status" value="1"/>
</dbReference>
<protein>
    <recommendedName>
        <fullName evidence="3">non-specific serine/threonine protein kinase</fullName>
        <ecNumber evidence="3">2.7.11.1</ecNumber>
    </recommendedName>
</protein>
<dbReference type="SMART" id="SM01326">
    <property type="entry name" value="PTEN_C2"/>
    <property type="match status" value="1"/>
</dbReference>
<feature type="compositionally biased region" description="Polar residues" evidence="13">
    <location>
        <begin position="764"/>
        <end position="774"/>
    </location>
</feature>
<dbReference type="EMBL" id="OU895879">
    <property type="protein sequence ID" value="CAG9806410.1"/>
    <property type="molecule type" value="Genomic_DNA"/>
</dbReference>
<dbReference type="Pfam" id="PF10409">
    <property type="entry name" value="PTEN_C2"/>
    <property type="match status" value="1"/>
</dbReference>
<comment type="catalytic activity">
    <reaction evidence="12">
        <text>L-seryl-[protein] + ATP = O-phospho-L-seryl-[protein] + ADP + H(+)</text>
        <dbReference type="Rhea" id="RHEA:17989"/>
        <dbReference type="Rhea" id="RHEA-COMP:9863"/>
        <dbReference type="Rhea" id="RHEA-COMP:11604"/>
        <dbReference type="ChEBI" id="CHEBI:15378"/>
        <dbReference type="ChEBI" id="CHEBI:29999"/>
        <dbReference type="ChEBI" id="CHEBI:30616"/>
        <dbReference type="ChEBI" id="CHEBI:83421"/>
        <dbReference type="ChEBI" id="CHEBI:456216"/>
        <dbReference type="EC" id="2.7.11.1"/>
    </reaction>
</comment>
<feature type="domain" description="C2 tensin-type" evidence="17">
    <location>
        <begin position="586"/>
        <end position="722"/>
    </location>
</feature>
<dbReference type="SUPFAM" id="SSF52799">
    <property type="entry name" value="(Phosphotyrosine protein) phosphatases II"/>
    <property type="match status" value="1"/>
</dbReference>
<evidence type="ECO:0000256" key="1">
    <source>
        <dbReference type="ARBA" id="ARBA00004132"/>
    </source>
</evidence>
<gene>
    <name evidence="18" type="ORF">CHIRRI_LOCUS9267</name>
</gene>
<dbReference type="CDD" id="cd06257">
    <property type="entry name" value="DnaJ"/>
    <property type="match status" value="1"/>
</dbReference>
<proteinExistence type="inferred from homology"/>